<reference evidence="3 4" key="1">
    <citation type="journal article" date="2020" name="ISME J.">
        <title>Uncovering the hidden diversity of litter-decomposition mechanisms in mushroom-forming fungi.</title>
        <authorList>
            <person name="Floudas D."/>
            <person name="Bentzer J."/>
            <person name="Ahren D."/>
            <person name="Johansson T."/>
            <person name="Persson P."/>
            <person name="Tunlid A."/>
        </authorList>
    </citation>
    <scope>NUCLEOTIDE SEQUENCE [LARGE SCALE GENOMIC DNA]</scope>
    <source>
        <strain evidence="3 4">CBS 146.42</strain>
    </source>
</reference>
<dbReference type="PANTHER" id="PTHR14614">
    <property type="entry name" value="HEPATOCELLULAR CARCINOMA-ASSOCIATED ANTIGEN"/>
    <property type="match status" value="1"/>
</dbReference>
<comment type="subcellular location">
    <subcellularLocation>
        <location evidence="1">Cytoplasm</location>
    </subcellularLocation>
</comment>
<sequence length="325" mass="35274">MATENPLLPVPALLGTAAIGTSSAIYPAEELLNAVNPLRHLMDSLGSTSSSELHGTRSDQTATTIGDEESTENLPNSRKSKSELITLLPDQHFSESDGILSLAFSLTSGPSFNSSAKSTKSQVSVKLVVDSAPGCGGIAWPAGQILSSYLTQTYRTVTPLAGKSIVELGSGTGLVGLIAGKLDSSCKVFITDQAPLLDIMTKNVRLNSLEGNIEVAELNWGEPIPTNLPSKPDIILAADCVYFEPAFPLLVQTLADLSDTSTHILFCYKKRRKADKRFFSLLKKKFSWEEVDDPNRRIYNREAITLLKLQKIPERDRAQGKKRQV</sequence>
<comment type="similarity">
    <text evidence="1">Belongs to the class I-like SAM-binding methyltransferase superfamily. METTL21 family. EFM6 subfamily.</text>
</comment>
<dbReference type="PANTHER" id="PTHR14614:SF132">
    <property type="entry name" value="PROTEIN-LYSINE METHYLTRANSFERASE C42C1.13"/>
    <property type="match status" value="1"/>
</dbReference>
<name>A0A8H5GF16_9AGAR</name>
<comment type="function">
    <text evidence="1">S-adenosyl-L-methionine-dependent protein-lysine N-methyltransferase that methylates elongation factor 1-alpha.</text>
</comment>
<keyword evidence="4" id="KW-1185">Reference proteome</keyword>
<feature type="binding site" evidence="1">
    <location>
        <begin position="169"/>
        <end position="171"/>
    </location>
    <ligand>
        <name>S-adenosyl-L-methionine</name>
        <dbReference type="ChEBI" id="CHEBI:59789"/>
    </ligand>
</feature>
<evidence type="ECO:0000256" key="2">
    <source>
        <dbReference type="SAM" id="MobiDB-lite"/>
    </source>
</evidence>
<dbReference type="InterPro" id="IPR019410">
    <property type="entry name" value="Methyltransf_16"/>
</dbReference>
<protein>
    <recommendedName>
        <fullName evidence="1">Protein-lysine N-methyltransferase EFM6</fullName>
        <ecNumber evidence="1">2.1.1.-</ecNumber>
    </recommendedName>
    <alternativeName>
        <fullName evidence="1">Elongation factor methyltransferase 6</fullName>
    </alternativeName>
</protein>
<feature type="compositionally biased region" description="Polar residues" evidence="2">
    <location>
        <begin position="46"/>
        <end position="64"/>
    </location>
</feature>
<dbReference type="EMBL" id="JAACJO010000001">
    <property type="protein sequence ID" value="KAF5363766.1"/>
    <property type="molecule type" value="Genomic_DNA"/>
</dbReference>
<dbReference type="Proteomes" id="UP000559027">
    <property type="component" value="Unassembled WGS sequence"/>
</dbReference>
<dbReference type="GO" id="GO:0016279">
    <property type="term" value="F:protein-lysine N-methyltransferase activity"/>
    <property type="evidence" value="ECO:0007669"/>
    <property type="project" value="UniProtKB-UniRule"/>
</dbReference>
<keyword evidence="1" id="KW-0949">S-adenosyl-L-methionine</keyword>
<feature type="region of interest" description="Disordered" evidence="2">
    <location>
        <begin position="46"/>
        <end position="78"/>
    </location>
</feature>
<dbReference type="EC" id="2.1.1.-" evidence="1"/>
<keyword evidence="1" id="KW-0963">Cytoplasm</keyword>
<dbReference type="GO" id="GO:0032259">
    <property type="term" value="P:methylation"/>
    <property type="evidence" value="ECO:0007669"/>
    <property type="project" value="UniProtKB-KW"/>
</dbReference>
<accession>A0A8H5GF16</accession>
<proteinExistence type="inferred from homology"/>
<feature type="binding site" evidence="1">
    <location>
        <position position="192"/>
    </location>
    <ligand>
        <name>S-adenosyl-L-methionine</name>
        <dbReference type="ChEBI" id="CHEBI:59789"/>
    </ligand>
</feature>
<dbReference type="InterPro" id="IPR029063">
    <property type="entry name" value="SAM-dependent_MTases_sf"/>
</dbReference>
<keyword evidence="1" id="KW-0808">Transferase</keyword>
<feature type="binding site" evidence="1">
    <location>
        <position position="238"/>
    </location>
    <ligand>
        <name>S-adenosyl-L-methionine</name>
        <dbReference type="ChEBI" id="CHEBI:59789"/>
    </ligand>
</feature>
<keyword evidence="1" id="KW-0489">Methyltransferase</keyword>
<dbReference type="InterPro" id="IPR033684">
    <property type="entry name" value="EFM6"/>
</dbReference>
<dbReference type="Pfam" id="PF10294">
    <property type="entry name" value="Methyltransf_16"/>
    <property type="match status" value="1"/>
</dbReference>
<feature type="binding site" evidence="1">
    <location>
        <position position="220"/>
    </location>
    <ligand>
        <name>S-adenosyl-L-methionine</name>
        <dbReference type="ChEBI" id="CHEBI:59789"/>
    </ligand>
</feature>
<dbReference type="OrthoDB" id="407325at2759"/>
<dbReference type="GO" id="GO:0005737">
    <property type="term" value="C:cytoplasm"/>
    <property type="evidence" value="ECO:0007669"/>
    <property type="project" value="UniProtKB-SubCell"/>
</dbReference>
<dbReference type="HAMAP" id="MF_03198">
    <property type="entry name" value="Methyltr_EFM6"/>
    <property type="match status" value="1"/>
</dbReference>
<organism evidence="3 4">
    <name type="scientific">Leucocoprinus leucothites</name>
    <dbReference type="NCBI Taxonomy" id="201217"/>
    <lineage>
        <taxon>Eukaryota</taxon>
        <taxon>Fungi</taxon>
        <taxon>Dikarya</taxon>
        <taxon>Basidiomycota</taxon>
        <taxon>Agaricomycotina</taxon>
        <taxon>Agaricomycetes</taxon>
        <taxon>Agaricomycetidae</taxon>
        <taxon>Agaricales</taxon>
        <taxon>Agaricineae</taxon>
        <taxon>Agaricaceae</taxon>
        <taxon>Leucocoprinus</taxon>
    </lineage>
</organism>
<dbReference type="SUPFAM" id="SSF53335">
    <property type="entry name" value="S-adenosyl-L-methionine-dependent methyltransferases"/>
    <property type="match status" value="1"/>
</dbReference>
<dbReference type="AlphaFoldDB" id="A0A8H5GF16"/>
<feature type="binding site" evidence="1">
    <location>
        <position position="140"/>
    </location>
    <ligand>
        <name>S-adenosyl-L-methionine</name>
        <dbReference type="ChEBI" id="CHEBI:59789"/>
    </ligand>
</feature>
<dbReference type="Gene3D" id="3.40.50.150">
    <property type="entry name" value="Vaccinia Virus protein VP39"/>
    <property type="match status" value="1"/>
</dbReference>
<evidence type="ECO:0000313" key="3">
    <source>
        <dbReference type="EMBL" id="KAF5363766.1"/>
    </source>
</evidence>
<comment type="caution">
    <text evidence="3">The sequence shown here is derived from an EMBL/GenBank/DDBJ whole genome shotgun (WGS) entry which is preliminary data.</text>
</comment>
<gene>
    <name evidence="1" type="primary">EFM6</name>
    <name evidence="3" type="ORF">D9756_000763</name>
</gene>
<evidence type="ECO:0000256" key="1">
    <source>
        <dbReference type="HAMAP-Rule" id="MF_03198"/>
    </source>
</evidence>
<evidence type="ECO:0000313" key="4">
    <source>
        <dbReference type="Proteomes" id="UP000559027"/>
    </source>
</evidence>